<dbReference type="InterPro" id="IPR001789">
    <property type="entry name" value="Sig_transdc_resp-reg_receiver"/>
</dbReference>
<dbReference type="GO" id="GO:0000160">
    <property type="term" value="P:phosphorelay signal transduction system"/>
    <property type="evidence" value="ECO:0007669"/>
    <property type="project" value="InterPro"/>
</dbReference>
<organism evidence="3 4">
    <name type="scientific">Longibacter salinarum</name>
    <dbReference type="NCBI Taxonomy" id="1850348"/>
    <lineage>
        <taxon>Bacteria</taxon>
        <taxon>Pseudomonadati</taxon>
        <taxon>Rhodothermota</taxon>
        <taxon>Rhodothermia</taxon>
        <taxon>Rhodothermales</taxon>
        <taxon>Salisaetaceae</taxon>
        <taxon>Longibacter</taxon>
    </lineage>
</organism>
<gene>
    <name evidence="3" type="ORF">CRI94_14195</name>
</gene>
<dbReference type="CDD" id="cd17557">
    <property type="entry name" value="REC_Rcp-like"/>
    <property type="match status" value="1"/>
</dbReference>
<evidence type="ECO:0000259" key="2">
    <source>
        <dbReference type="PROSITE" id="PS50110"/>
    </source>
</evidence>
<dbReference type="SUPFAM" id="SSF52172">
    <property type="entry name" value="CheY-like"/>
    <property type="match status" value="1"/>
</dbReference>
<evidence type="ECO:0000256" key="1">
    <source>
        <dbReference type="PROSITE-ProRule" id="PRU00169"/>
    </source>
</evidence>
<evidence type="ECO:0000313" key="4">
    <source>
        <dbReference type="Proteomes" id="UP000220102"/>
    </source>
</evidence>
<dbReference type="InterPro" id="IPR052893">
    <property type="entry name" value="TCS_response_regulator"/>
</dbReference>
<sequence length="147" mass="16227">MCDGPVDILLVDDQASDAELALHALRGLESVRRVHVVRNGADALDFLFARGVFANRKDEPAPRLILLDLKLPRVSGIEVLDVLKSDPQTRNIPVIALTSSCEACDVERCYDLGVNSYVVKPVDFSAFTETVQRIAQYWLTTNEAPVC</sequence>
<evidence type="ECO:0000313" key="3">
    <source>
        <dbReference type="EMBL" id="PEN12661.1"/>
    </source>
</evidence>
<dbReference type="AlphaFoldDB" id="A0A2A8CVN2"/>
<dbReference type="PANTHER" id="PTHR44520">
    <property type="entry name" value="RESPONSE REGULATOR RCP1-RELATED"/>
    <property type="match status" value="1"/>
</dbReference>
<dbReference type="PANTHER" id="PTHR44520:SF1">
    <property type="entry name" value="TWO-COMPONENT SYSTEM REGULATORY PROTEIN"/>
    <property type="match status" value="1"/>
</dbReference>
<dbReference type="PROSITE" id="PS50110">
    <property type="entry name" value="RESPONSE_REGULATORY"/>
    <property type="match status" value="1"/>
</dbReference>
<protein>
    <submittedName>
        <fullName evidence="3">Two-component system response regulator</fullName>
    </submittedName>
</protein>
<dbReference type="EMBL" id="PDEQ01000007">
    <property type="protein sequence ID" value="PEN12661.1"/>
    <property type="molecule type" value="Genomic_DNA"/>
</dbReference>
<accession>A0A2A8CVN2</accession>
<proteinExistence type="predicted"/>
<dbReference type="Proteomes" id="UP000220102">
    <property type="component" value="Unassembled WGS sequence"/>
</dbReference>
<dbReference type="OrthoDB" id="7631574at2"/>
<feature type="modified residue" description="4-aspartylphosphate" evidence="1">
    <location>
        <position position="68"/>
    </location>
</feature>
<comment type="caution">
    <text evidence="3">The sequence shown here is derived from an EMBL/GenBank/DDBJ whole genome shotgun (WGS) entry which is preliminary data.</text>
</comment>
<dbReference type="Gene3D" id="3.40.50.2300">
    <property type="match status" value="1"/>
</dbReference>
<dbReference type="SMART" id="SM00448">
    <property type="entry name" value="REC"/>
    <property type="match status" value="1"/>
</dbReference>
<feature type="domain" description="Response regulatory" evidence="2">
    <location>
        <begin position="7"/>
        <end position="135"/>
    </location>
</feature>
<keyword evidence="4" id="KW-1185">Reference proteome</keyword>
<reference evidence="3 4" key="1">
    <citation type="submission" date="2017-10" db="EMBL/GenBank/DDBJ databases">
        <title>Draft genome of Longibacter Salinarum.</title>
        <authorList>
            <person name="Goh K.M."/>
            <person name="Shamsir M.S."/>
            <person name="Lim S.W."/>
        </authorList>
    </citation>
    <scope>NUCLEOTIDE SEQUENCE [LARGE SCALE GENOMIC DNA]</scope>
    <source>
        <strain evidence="3 4">KCTC 52045</strain>
    </source>
</reference>
<dbReference type="Pfam" id="PF00072">
    <property type="entry name" value="Response_reg"/>
    <property type="match status" value="1"/>
</dbReference>
<dbReference type="InterPro" id="IPR011006">
    <property type="entry name" value="CheY-like_superfamily"/>
</dbReference>
<keyword evidence="1" id="KW-0597">Phosphoprotein</keyword>
<dbReference type="RefSeq" id="WP_098077130.1">
    <property type="nucleotide sequence ID" value="NZ_PDEQ01000007.1"/>
</dbReference>
<name>A0A2A8CVN2_9BACT</name>